<keyword evidence="2" id="KW-0040">ANK repeat</keyword>
<evidence type="ECO:0000313" key="4">
    <source>
        <dbReference type="Proteomes" id="UP001431209"/>
    </source>
</evidence>
<evidence type="ECO:0000256" key="1">
    <source>
        <dbReference type="ARBA" id="ARBA00022737"/>
    </source>
</evidence>
<dbReference type="SMART" id="SM00248">
    <property type="entry name" value="ANK"/>
    <property type="match status" value="4"/>
</dbReference>
<organism evidence="3 4">
    <name type="scientific">Acrasis kona</name>
    <dbReference type="NCBI Taxonomy" id="1008807"/>
    <lineage>
        <taxon>Eukaryota</taxon>
        <taxon>Discoba</taxon>
        <taxon>Heterolobosea</taxon>
        <taxon>Tetramitia</taxon>
        <taxon>Eutetramitia</taxon>
        <taxon>Acrasidae</taxon>
        <taxon>Acrasis</taxon>
    </lineage>
</organism>
<gene>
    <name evidence="3" type="ORF">AKO1_005617</name>
</gene>
<dbReference type="PANTHER" id="PTHR24188">
    <property type="entry name" value="ANKYRIN REPEAT PROTEIN"/>
    <property type="match status" value="1"/>
</dbReference>
<accession>A0AAW2YLL6</accession>
<dbReference type="AlphaFoldDB" id="A0AAW2YLL6"/>
<evidence type="ECO:0000256" key="2">
    <source>
        <dbReference type="ARBA" id="ARBA00023043"/>
    </source>
</evidence>
<name>A0AAW2YLL6_9EUKA</name>
<dbReference type="Gene3D" id="1.25.40.20">
    <property type="entry name" value="Ankyrin repeat-containing domain"/>
    <property type="match status" value="1"/>
</dbReference>
<dbReference type="Pfam" id="PF12796">
    <property type="entry name" value="Ank_2"/>
    <property type="match status" value="1"/>
</dbReference>
<reference evidence="3 4" key="1">
    <citation type="submission" date="2024-03" db="EMBL/GenBank/DDBJ databases">
        <title>The Acrasis kona genome and developmental transcriptomes reveal deep origins of eukaryotic multicellular pathways.</title>
        <authorList>
            <person name="Sheikh S."/>
            <person name="Fu C.-J."/>
            <person name="Brown M.W."/>
            <person name="Baldauf S.L."/>
        </authorList>
    </citation>
    <scope>NUCLEOTIDE SEQUENCE [LARGE SCALE GENOMIC DNA]</scope>
    <source>
        <strain evidence="3 4">ATCC MYA-3509</strain>
    </source>
</reference>
<dbReference type="Proteomes" id="UP001431209">
    <property type="component" value="Unassembled WGS sequence"/>
</dbReference>
<dbReference type="InterPro" id="IPR002110">
    <property type="entry name" value="Ankyrin_rpt"/>
</dbReference>
<sequence length="439" mass="50162">MMSLPGFDVEKLNEAYKNGLHSYIDLFPFQTCSLHTFVLFTKCLPSDTSIHIVRYILSQRPIRSFHLLYFDTEMNYEVTEYLCRQFPGNDFSLACRHGHQSLVSDLNTKVSQIHGFYLSCLHGHMDLVKYFLPTQKKLNWGLNAACLRGNISIIDFLFSVQNDLRVKSNCLTFACRGLPTEMVIFIINRIQQSGCVCNWDDGLIHACIGGNIDNVKLMIYQGATNFDEALKKSCSHGHLDITKLLLEKEQNPDLDEYLLLACSCGSKPLVDYLIDKGANQWDAALVFACLGGNIEVVELMIFKGACSWNDALLSAIEQQNFYLIELMILKGATNIEHALVIYYRTHHVETIHDLRVITFMVKSGDVDITKVMHDEIIRVDHYDDCYITKMMESGRDEAFVKLILKHFYFDFSVLSDVVLQSNKAWVKKLFGQFCVGLYV</sequence>
<dbReference type="SUPFAM" id="SSF48403">
    <property type="entry name" value="Ankyrin repeat"/>
    <property type="match status" value="1"/>
</dbReference>
<dbReference type="EMBL" id="JAOPGA020000123">
    <property type="protein sequence ID" value="KAL0476947.1"/>
    <property type="molecule type" value="Genomic_DNA"/>
</dbReference>
<dbReference type="PANTHER" id="PTHR24188:SF29">
    <property type="entry name" value="GH09064P"/>
    <property type="match status" value="1"/>
</dbReference>
<evidence type="ECO:0008006" key="5">
    <source>
        <dbReference type="Google" id="ProtNLM"/>
    </source>
</evidence>
<keyword evidence="1" id="KW-0677">Repeat</keyword>
<protein>
    <recommendedName>
        <fullName evidence="5">Ankyrin repeat-containing protein</fullName>
    </recommendedName>
</protein>
<evidence type="ECO:0000313" key="3">
    <source>
        <dbReference type="EMBL" id="KAL0476947.1"/>
    </source>
</evidence>
<proteinExistence type="predicted"/>
<comment type="caution">
    <text evidence="3">The sequence shown here is derived from an EMBL/GenBank/DDBJ whole genome shotgun (WGS) entry which is preliminary data.</text>
</comment>
<keyword evidence="4" id="KW-1185">Reference proteome</keyword>
<dbReference type="InterPro" id="IPR036770">
    <property type="entry name" value="Ankyrin_rpt-contain_sf"/>
</dbReference>